<comment type="caution">
    <text evidence="3">The sequence shown here is derived from an EMBL/GenBank/DDBJ whole genome shotgun (WGS) entry which is preliminary data.</text>
</comment>
<keyword evidence="1" id="KW-0732">Signal</keyword>
<dbReference type="InterPro" id="IPR006584">
    <property type="entry name" value="Cellulose-bd_IV"/>
</dbReference>
<keyword evidence="4" id="KW-1185">Reference proteome</keyword>
<dbReference type="InterPro" id="IPR008979">
    <property type="entry name" value="Galactose-bd-like_sf"/>
</dbReference>
<dbReference type="Proteomes" id="UP000293638">
    <property type="component" value="Unassembled WGS sequence"/>
</dbReference>
<organism evidence="3 4">
    <name type="scientific">Motilibacter rhizosphaerae</name>
    <dbReference type="NCBI Taxonomy" id="598652"/>
    <lineage>
        <taxon>Bacteria</taxon>
        <taxon>Bacillati</taxon>
        <taxon>Actinomycetota</taxon>
        <taxon>Actinomycetes</taxon>
        <taxon>Motilibacterales</taxon>
        <taxon>Motilibacteraceae</taxon>
        <taxon>Motilibacter</taxon>
    </lineage>
</organism>
<evidence type="ECO:0000313" key="3">
    <source>
        <dbReference type="EMBL" id="RZS91711.1"/>
    </source>
</evidence>
<reference evidence="3 4" key="1">
    <citation type="submission" date="2019-02" db="EMBL/GenBank/DDBJ databases">
        <title>Genomic Encyclopedia of Type Strains, Phase IV (KMG-IV): sequencing the most valuable type-strain genomes for metagenomic binning, comparative biology and taxonomic classification.</title>
        <authorList>
            <person name="Goeker M."/>
        </authorList>
    </citation>
    <scope>NUCLEOTIDE SEQUENCE [LARGE SCALE GENOMIC DNA]</scope>
    <source>
        <strain evidence="3 4">DSM 45622</strain>
    </source>
</reference>
<evidence type="ECO:0000313" key="4">
    <source>
        <dbReference type="Proteomes" id="UP000293638"/>
    </source>
</evidence>
<accession>A0A4Q7NWM6</accession>
<evidence type="ECO:0000256" key="1">
    <source>
        <dbReference type="ARBA" id="ARBA00022729"/>
    </source>
</evidence>
<dbReference type="InterPro" id="IPR051816">
    <property type="entry name" value="Glycosyl_Hydrolase_31"/>
</dbReference>
<dbReference type="PROSITE" id="PS51175">
    <property type="entry name" value="CBM6"/>
    <property type="match status" value="1"/>
</dbReference>
<dbReference type="PANTHER" id="PTHR43863:SF2">
    <property type="entry name" value="MALTASE-GLUCOAMYLASE"/>
    <property type="match status" value="1"/>
</dbReference>
<dbReference type="InterPro" id="IPR005084">
    <property type="entry name" value="CBM6"/>
</dbReference>
<proteinExistence type="predicted"/>
<dbReference type="EMBL" id="SGXD01000001">
    <property type="protein sequence ID" value="RZS91711.1"/>
    <property type="molecule type" value="Genomic_DNA"/>
</dbReference>
<evidence type="ECO:0000259" key="2">
    <source>
        <dbReference type="PROSITE" id="PS51175"/>
    </source>
</evidence>
<name>A0A4Q7NWM6_9ACTN</name>
<dbReference type="CDD" id="cd04083">
    <property type="entry name" value="CBM35_Lmo2446-like"/>
    <property type="match status" value="1"/>
</dbReference>
<sequence>MVSGSARFEVLSPTLVRTEYAGDAKFVDAATFNAIGRDTFRSPAFTTTTQDGWLVLDTGALTLRYKVDSGAFTDQNLVVRLKAGPQQVEGHPWSGHTTAVCGFGVLCEGEDLTLQGFGTATDHTGFTGTGFAAGFEGQGNSLSFQVTPPAAGNYVLDLRYANGLSTARTLTLSVDGSSARQVPLPPTGGWDSWSVLPFDLQLAAGPHTVTLAHTAADTGQLNVDSLAVLPTGASYPEPVSLCTFGALCEAESLGLHGRMHLATDHAGYTGKGFAAGFEGVGDDITFSVDAAAAGDYQLTARYARGFSGRR</sequence>
<dbReference type="SMART" id="SM00606">
    <property type="entry name" value="CBD_IV"/>
    <property type="match status" value="1"/>
</dbReference>
<dbReference type="PANTHER" id="PTHR43863">
    <property type="entry name" value="HYDROLASE, PUTATIVE (AFU_ORTHOLOGUE AFUA_1G03140)-RELATED"/>
    <property type="match status" value="1"/>
</dbReference>
<dbReference type="Gene3D" id="2.60.120.260">
    <property type="entry name" value="Galactose-binding domain-like"/>
    <property type="match status" value="2"/>
</dbReference>
<dbReference type="GO" id="GO:0030246">
    <property type="term" value="F:carbohydrate binding"/>
    <property type="evidence" value="ECO:0007669"/>
    <property type="project" value="InterPro"/>
</dbReference>
<protein>
    <submittedName>
        <fullName evidence="3">Carbohydrate-binding protein with CBM35 doain</fullName>
    </submittedName>
</protein>
<dbReference type="AlphaFoldDB" id="A0A4Q7NWM6"/>
<dbReference type="SUPFAM" id="SSF49785">
    <property type="entry name" value="Galactose-binding domain-like"/>
    <property type="match status" value="2"/>
</dbReference>
<gene>
    <name evidence="3" type="ORF">EV189_0958</name>
</gene>
<dbReference type="Pfam" id="PF16990">
    <property type="entry name" value="CBM_35"/>
    <property type="match status" value="1"/>
</dbReference>
<feature type="domain" description="CBM6" evidence="2">
    <location>
        <begin position="105"/>
        <end position="229"/>
    </location>
</feature>